<evidence type="ECO:0000259" key="4">
    <source>
        <dbReference type="Pfam" id="PF07786"/>
    </source>
</evidence>
<dbReference type="InterPro" id="IPR012429">
    <property type="entry name" value="HGSNAT_cat"/>
</dbReference>
<dbReference type="EMBL" id="FZOO01000003">
    <property type="protein sequence ID" value="SNS28998.1"/>
    <property type="molecule type" value="Genomic_DNA"/>
</dbReference>
<protein>
    <submittedName>
        <fullName evidence="5">Uncharacterized membrane protein YeiB</fullName>
    </submittedName>
</protein>
<feature type="domain" description="DUF418" evidence="3">
    <location>
        <begin position="297"/>
        <end position="403"/>
    </location>
</feature>
<sequence length="417" mass="42820">MYDRAGTRRTGPGHPAARSAEGVEDPLLARPAGPRLAGVDVARAVALVMIVGAHLLLFSTDDGEPTSAYVRGSEGAALFAMLAGVGVGLAHGRRPAAGARAWAAAAVALTVRAVALVALGLALGHVVDYEEHAVVVLMTFGLLFLLAVPLLRLGPPALAALAVVLAVGVPVLTHLLRPVLPTPQLVNPTVADLAAEPWAWLAQLTLTGIYPALAWAAYLCAGMALGRLDLSSTQRSAQLLLGGIALALLASLASWLLVTGFGGADRLAAAESRLVGTDGVQDALAWGLSPADPRGSLWWLAIDAPHSGTPLDLLRTTGVAVAVTAGCLLLARVLPAVVVRPLAAAGSLTLTLYTLHLLALTWFPDAWGEPLTFVAHVAAGLVLAPLWLRVARRGPVESVVRGLETAAARAVPSPPRS</sequence>
<keyword evidence="2" id="KW-1133">Transmembrane helix</keyword>
<evidence type="ECO:0000313" key="6">
    <source>
        <dbReference type="Proteomes" id="UP000198373"/>
    </source>
</evidence>
<feature type="transmembrane region" description="Helical" evidence="2">
    <location>
        <begin position="69"/>
        <end position="90"/>
    </location>
</feature>
<feature type="transmembrane region" description="Helical" evidence="2">
    <location>
        <begin position="102"/>
        <end position="127"/>
    </location>
</feature>
<dbReference type="InterPro" id="IPR007349">
    <property type="entry name" value="DUF418"/>
</dbReference>
<dbReference type="Pfam" id="PF04235">
    <property type="entry name" value="DUF418"/>
    <property type="match status" value="1"/>
</dbReference>
<dbReference type="RefSeq" id="WP_089304909.1">
    <property type="nucleotide sequence ID" value="NZ_FZOO01000003.1"/>
</dbReference>
<evidence type="ECO:0000256" key="2">
    <source>
        <dbReference type="SAM" id="Phobius"/>
    </source>
</evidence>
<keyword evidence="6" id="KW-1185">Reference proteome</keyword>
<organism evidence="5 6">
    <name type="scientific">Geodermatophilus pulveris</name>
    <dbReference type="NCBI Taxonomy" id="1564159"/>
    <lineage>
        <taxon>Bacteria</taxon>
        <taxon>Bacillati</taxon>
        <taxon>Actinomycetota</taxon>
        <taxon>Actinomycetes</taxon>
        <taxon>Geodermatophilales</taxon>
        <taxon>Geodermatophilaceae</taxon>
        <taxon>Geodermatophilus</taxon>
    </lineage>
</organism>
<feature type="transmembrane region" description="Helical" evidence="2">
    <location>
        <begin position="36"/>
        <end position="57"/>
    </location>
</feature>
<feature type="transmembrane region" description="Helical" evidence="2">
    <location>
        <begin position="313"/>
        <end position="331"/>
    </location>
</feature>
<feature type="region of interest" description="Disordered" evidence="1">
    <location>
        <begin position="1"/>
        <end position="24"/>
    </location>
</feature>
<accession>A0A239DA80</accession>
<proteinExistence type="predicted"/>
<evidence type="ECO:0000259" key="3">
    <source>
        <dbReference type="Pfam" id="PF04235"/>
    </source>
</evidence>
<dbReference type="AlphaFoldDB" id="A0A239DA80"/>
<feature type="transmembrane region" description="Helical" evidence="2">
    <location>
        <begin position="343"/>
        <end position="364"/>
    </location>
</feature>
<dbReference type="Pfam" id="PF07786">
    <property type="entry name" value="HGSNAT_cat"/>
    <property type="match status" value="1"/>
</dbReference>
<feature type="transmembrane region" description="Helical" evidence="2">
    <location>
        <begin position="237"/>
        <end position="258"/>
    </location>
</feature>
<dbReference type="Proteomes" id="UP000198373">
    <property type="component" value="Unassembled WGS sequence"/>
</dbReference>
<gene>
    <name evidence="5" type="ORF">SAMN06893096_10379</name>
</gene>
<keyword evidence="2" id="KW-0472">Membrane</keyword>
<feature type="transmembrane region" description="Helical" evidence="2">
    <location>
        <begin position="370"/>
        <end position="388"/>
    </location>
</feature>
<evidence type="ECO:0000313" key="5">
    <source>
        <dbReference type="EMBL" id="SNS28998.1"/>
    </source>
</evidence>
<feature type="transmembrane region" description="Helical" evidence="2">
    <location>
        <begin position="158"/>
        <end position="180"/>
    </location>
</feature>
<feature type="domain" description="Heparan-alpha-glucosaminide N-acetyltransferase catalytic" evidence="4">
    <location>
        <begin position="35"/>
        <end position="238"/>
    </location>
</feature>
<reference evidence="6" key="1">
    <citation type="submission" date="2017-06" db="EMBL/GenBank/DDBJ databases">
        <authorList>
            <person name="Varghese N."/>
            <person name="Submissions S."/>
        </authorList>
    </citation>
    <scope>NUCLEOTIDE SEQUENCE [LARGE SCALE GENOMIC DNA]</scope>
    <source>
        <strain evidence="6">DSM 46839</strain>
    </source>
</reference>
<feature type="transmembrane region" description="Helical" evidence="2">
    <location>
        <begin position="200"/>
        <end position="225"/>
    </location>
</feature>
<keyword evidence="2" id="KW-0812">Transmembrane</keyword>
<dbReference type="OrthoDB" id="4966979at2"/>
<evidence type="ECO:0000256" key="1">
    <source>
        <dbReference type="SAM" id="MobiDB-lite"/>
    </source>
</evidence>
<feature type="transmembrane region" description="Helical" evidence="2">
    <location>
        <begin position="133"/>
        <end position="151"/>
    </location>
</feature>
<name>A0A239DA80_9ACTN</name>